<evidence type="ECO:0000256" key="1">
    <source>
        <dbReference type="SAM" id="MobiDB-lite"/>
    </source>
</evidence>
<accession>A0ABR6Y4W6</accession>
<keyword evidence="3" id="KW-1185">Reference proteome</keyword>
<evidence type="ECO:0000313" key="3">
    <source>
        <dbReference type="Proteomes" id="UP000607435"/>
    </source>
</evidence>
<organism evidence="2 3">
    <name type="scientific">Winogradskyella echinorum</name>
    <dbReference type="NCBI Taxonomy" id="538189"/>
    <lineage>
        <taxon>Bacteria</taxon>
        <taxon>Pseudomonadati</taxon>
        <taxon>Bacteroidota</taxon>
        <taxon>Flavobacteriia</taxon>
        <taxon>Flavobacteriales</taxon>
        <taxon>Flavobacteriaceae</taxon>
        <taxon>Winogradskyella</taxon>
    </lineage>
</organism>
<protein>
    <submittedName>
        <fullName evidence="2">Uncharacterized protein</fullName>
    </submittedName>
</protein>
<sequence>MLRYNFTNPLFLFKIESMMRQIYILLCLVFLVACDDGDIITVDLEFDKELNYCDNNIDSFLIFDLREDPNESLSVIIPRSTNQEFPYTEPTPADTPHEYTINGSTNRFIYRTYNRAVGTNELCEAIAPGTLNIIDDHEAESGTIYVTVNVDDDDEDGIPSDIEGRGEMDENGNYPNAEDFDGDGIPNYQDEDDDNDNVLTKFETGEIDDEGNPTLDTDGDLILDYLDIDDDGDGINTILEDENGDKNPRNDQNTNAEDMVIAHYLNPLETTVYDSPGLLETNEYTRTITASFFITNFNLDILSSPQLDLGILTYSINIELEEEEEEED</sequence>
<dbReference type="Proteomes" id="UP000607435">
    <property type="component" value="Unassembled WGS sequence"/>
</dbReference>
<evidence type="ECO:0000313" key="2">
    <source>
        <dbReference type="EMBL" id="MBC3847794.1"/>
    </source>
</evidence>
<name>A0ABR6Y4W6_9FLAO</name>
<dbReference type="RefSeq" id="WP_186846895.1">
    <property type="nucleotide sequence ID" value="NZ_JACOME010000006.1"/>
</dbReference>
<gene>
    <name evidence="2" type="ORF">H6H04_15455</name>
</gene>
<feature type="region of interest" description="Disordered" evidence="1">
    <location>
        <begin position="150"/>
        <end position="197"/>
    </location>
</feature>
<dbReference type="EMBL" id="JACOME010000006">
    <property type="protein sequence ID" value="MBC3847794.1"/>
    <property type="molecule type" value="Genomic_DNA"/>
</dbReference>
<proteinExistence type="predicted"/>
<comment type="caution">
    <text evidence="2">The sequence shown here is derived from an EMBL/GenBank/DDBJ whole genome shotgun (WGS) entry which is preliminary data.</text>
</comment>
<reference evidence="2 3" key="1">
    <citation type="submission" date="2020-08" db="EMBL/GenBank/DDBJ databases">
        <title>Winogradskyella ouciana sp. nov., isolated from the hadal seawater of the Mariana Trench.</title>
        <authorList>
            <person name="He X."/>
        </authorList>
    </citation>
    <scope>NUCLEOTIDE SEQUENCE [LARGE SCALE GENOMIC DNA]</scope>
    <source>
        <strain evidence="2 3">KCTC 22026</strain>
    </source>
</reference>
<dbReference type="PROSITE" id="PS51257">
    <property type="entry name" value="PROKAR_LIPOPROTEIN"/>
    <property type="match status" value="1"/>
</dbReference>